<evidence type="ECO:0000259" key="1">
    <source>
        <dbReference type="Pfam" id="PF12697"/>
    </source>
</evidence>
<dbReference type="RefSeq" id="WP_005054604.1">
    <property type="nucleotide sequence ID" value="NZ_KB849759.1"/>
</dbReference>
<evidence type="ECO:0000313" key="3">
    <source>
        <dbReference type="Proteomes" id="UP000018417"/>
    </source>
</evidence>
<reference evidence="2 3" key="1">
    <citation type="submission" date="2013-02" db="EMBL/GenBank/DDBJ databases">
        <title>The Genome Sequence of Acinetobacter beijerinckii ANC 3835.</title>
        <authorList>
            <consortium name="The Broad Institute Genome Sequencing Platform"/>
            <consortium name="The Broad Institute Genome Sequencing Center for Infectious Disease"/>
            <person name="Cerqueira G."/>
            <person name="Feldgarden M."/>
            <person name="Courvalin P."/>
            <person name="Perichon B."/>
            <person name="Grillot-Courvalin C."/>
            <person name="Clermont D."/>
            <person name="Rocha E."/>
            <person name="Yoon E.-J."/>
            <person name="Nemec A."/>
            <person name="Walker B."/>
            <person name="Young S.K."/>
            <person name="Zeng Q."/>
            <person name="Gargeya S."/>
            <person name="Fitzgerald M."/>
            <person name="Haas B."/>
            <person name="Abouelleil A."/>
            <person name="Alvarado L."/>
            <person name="Arachchi H.M."/>
            <person name="Berlin A.M."/>
            <person name="Chapman S.B."/>
            <person name="Dewar J."/>
            <person name="Goldberg J."/>
            <person name="Griggs A."/>
            <person name="Gujja S."/>
            <person name="Hansen M."/>
            <person name="Howarth C."/>
            <person name="Imamovic A."/>
            <person name="Larimer J."/>
            <person name="McCowan C."/>
            <person name="Murphy C."/>
            <person name="Neiman D."/>
            <person name="Pearson M."/>
            <person name="Priest M."/>
            <person name="Roberts A."/>
            <person name="Saif S."/>
            <person name="Shea T."/>
            <person name="Sisk P."/>
            <person name="Sykes S."/>
            <person name="Wortman J."/>
            <person name="Nusbaum C."/>
            <person name="Birren B."/>
        </authorList>
    </citation>
    <scope>NUCLEOTIDE SEQUENCE [LARGE SCALE GENOMIC DNA]</scope>
    <source>
        <strain evidence="2 3">ANC 3835</strain>
    </source>
</reference>
<dbReference type="InterPro" id="IPR000073">
    <property type="entry name" value="AB_hydrolase_1"/>
</dbReference>
<dbReference type="Pfam" id="PF12697">
    <property type="entry name" value="Abhydrolase_6"/>
    <property type="match status" value="1"/>
</dbReference>
<sequence length="672" mass="75893">MLVFKSKYYLFYGILLTTLTMSGCQVVSLKQQALDVTIANERNSILTQKKLSEASLNVLSMSGKEAKICMQTPDQCIADLHKIPQILDEQLLSTASELYLSKSITLSESAACKISKLSKHKSDEEQQKIQNSYDECLDQELEALDKSIRYSYAYLFKTERQPQERIFDNRQVQIRDFYNQALTKLVNVHSLRNPSTNIAPTIKIGKSIYTIDIQSYQRIQNMQLEKFISSYNMNFSGLRAINRRDGFGSDFVAVYPSGDTSKLENKYILDPLSFDYPKGINPNIHKARYLAATIIAQPKKNNATIDDVLHSPNFEIKVYDPYNTEKVNIAGKPYSLAANFSAPYGLWLAENNLGAAAYLTLIDRDQHLTMPHLYMLEPYNPNKKVIVLVHGLASSPEAWIAVTNDIMGDPVLREHYQVWQVFYSTNMPILESRFQIYALLKQAFGSLNSKDAASKDAVLIGHSMGGIISRLLVSDADISKQALEMMNSRQQSRLRKHPVIGERLKMRPIENFDRAIFLAAPHRGTDFADRWFTLAARKIIKLPATFLTTLTDTLTSNDADLKDFVKTLTNEVIQNGPSDLSKKSKFMELTSDIPPEKDLVFHSIMGNITKSDDPNTITDGIVPYKSAHLDGAVSEKIFTGGHSIQETPEAVLELRRILRQHLVDHGLYKPNN</sequence>
<dbReference type="Gene3D" id="3.40.50.1820">
    <property type="entry name" value="alpha/beta hydrolase"/>
    <property type="match status" value="1"/>
</dbReference>
<dbReference type="SUPFAM" id="SSF53474">
    <property type="entry name" value="alpha/beta-Hydrolases"/>
    <property type="match status" value="1"/>
</dbReference>
<accession>N9F9Y2</accession>
<protein>
    <recommendedName>
        <fullName evidence="1">AB hydrolase-1 domain-containing protein</fullName>
    </recommendedName>
</protein>
<dbReference type="Proteomes" id="UP000018417">
    <property type="component" value="Unassembled WGS sequence"/>
</dbReference>
<evidence type="ECO:0000313" key="2">
    <source>
        <dbReference type="EMBL" id="ENW04070.1"/>
    </source>
</evidence>
<proteinExistence type="predicted"/>
<dbReference type="InterPro" id="IPR029058">
    <property type="entry name" value="AB_hydrolase_fold"/>
</dbReference>
<dbReference type="OrthoDB" id="869379at2"/>
<gene>
    <name evidence="2" type="ORF">F934_02106</name>
</gene>
<dbReference type="PATRIC" id="fig|1217649.3.peg.2046"/>
<feature type="domain" description="AB hydrolase-1" evidence="1">
    <location>
        <begin position="386"/>
        <end position="653"/>
    </location>
</feature>
<dbReference type="HOGENOM" id="CLU_016928_0_0_6"/>
<organism evidence="2 3">
    <name type="scientific">Acinetobacter beijerinckii ANC 3835</name>
    <dbReference type="NCBI Taxonomy" id="1217649"/>
    <lineage>
        <taxon>Bacteria</taxon>
        <taxon>Pseudomonadati</taxon>
        <taxon>Pseudomonadota</taxon>
        <taxon>Gammaproteobacteria</taxon>
        <taxon>Moraxellales</taxon>
        <taxon>Moraxellaceae</taxon>
        <taxon>Acinetobacter</taxon>
    </lineage>
</organism>
<name>N9F9Y2_9GAMM</name>
<dbReference type="PROSITE" id="PS51257">
    <property type="entry name" value="PROKAR_LIPOPROTEIN"/>
    <property type="match status" value="1"/>
</dbReference>
<comment type="caution">
    <text evidence="2">The sequence shown here is derived from an EMBL/GenBank/DDBJ whole genome shotgun (WGS) entry which is preliminary data.</text>
</comment>
<dbReference type="AlphaFoldDB" id="N9F9Y2"/>
<dbReference type="EMBL" id="APQK01000013">
    <property type="protein sequence ID" value="ENW04070.1"/>
    <property type="molecule type" value="Genomic_DNA"/>
</dbReference>